<accession>A0A5C8FBR4</accession>
<dbReference type="InterPro" id="IPR003329">
    <property type="entry name" value="Cytidylyl_trans"/>
</dbReference>
<protein>
    <submittedName>
        <fullName evidence="1">Acylneuraminate cytidylyltransferase family protein</fullName>
    </submittedName>
</protein>
<dbReference type="InterPro" id="IPR029044">
    <property type="entry name" value="Nucleotide-diphossugar_trans"/>
</dbReference>
<dbReference type="RefSeq" id="WP_147525600.1">
    <property type="nucleotide sequence ID" value="NZ_SAYG01000002.1"/>
</dbReference>
<organism evidence="1 2">
    <name type="scientific">Brachyspira aalborgi</name>
    <dbReference type="NCBI Taxonomy" id="29522"/>
    <lineage>
        <taxon>Bacteria</taxon>
        <taxon>Pseudomonadati</taxon>
        <taxon>Spirochaetota</taxon>
        <taxon>Spirochaetia</taxon>
        <taxon>Brachyspirales</taxon>
        <taxon>Brachyspiraceae</taxon>
        <taxon>Brachyspira</taxon>
    </lineage>
</organism>
<dbReference type="GO" id="GO:0008781">
    <property type="term" value="F:N-acylneuraminate cytidylyltransferase activity"/>
    <property type="evidence" value="ECO:0007669"/>
    <property type="project" value="TreeGrafter"/>
</dbReference>
<keyword evidence="1" id="KW-0548">Nucleotidyltransferase</keyword>
<comment type="caution">
    <text evidence="1">The sequence shown here is derived from an EMBL/GenBank/DDBJ whole genome shotgun (WGS) entry which is preliminary data.</text>
</comment>
<dbReference type="Gene3D" id="3.90.550.10">
    <property type="entry name" value="Spore Coat Polysaccharide Biosynthesis Protein SpsA, Chain A"/>
    <property type="match status" value="1"/>
</dbReference>
<keyword evidence="1" id="KW-0808">Transferase</keyword>
<evidence type="ECO:0000313" key="2">
    <source>
        <dbReference type="Proteomes" id="UP000324574"/>
    </source>
</evidence>
<dbReference type="SUPFAM" id="SSF53448">
    <property type="entry name" value="Nucleotide-diphospho-sugar transferases"/>
    <property type="match status" value="1"/>
</dbReference>
<dbReference type="Pfam" id="PF02348">
    <property type="entry name" value="CTP_transf_3"/>
    <property type="match status" value="1"/>
</dbReference>
<dbReference type="EMBL" id="SAYG01000002">
    <property type="protein sequence ID" value="TXJ46682.1"/>
    <property type="molecule type" value="Genomic_DNA"/>
</dbReference>
<dbReference type="InterPro" id="IPR050793">
    <property type="entry name" value="CMP-NeuNAc_synthase"/>
</dbReference>
<dbReference type="Proteomes" id="UP000324574">
    <property type="component" value="Unassembled WGS sequence"/>
</dbReference>
<gene>
    <name evidence="1" type="ORF">EPJ70_00645</name>
</gene>
<evidence type="ECO:0000313" key="1">
    <source>
        <dbReference type="EMBL" id="TXJ46682.1"/>
    </source>
</evidence>
<proteinExistence type="predicted"/>
<sequence length="237" mass="27684">MISKKKQIITLGDIYTAVIAVRAGSKRIKNKNIQSFGSSNLLIHKIRQLKRVSKIDKIVVTSDSNEMLKMAKNEGVEIQIRPVEYADEKTKTFGEMIEFVVSNIKTDYVVWTPCVCPLVDENIISLMIKKFKEEIVFSERYDSLVSAKLLKEYIWDKEKPLNYSIEKHVKSQDLPNWYTIINGCFISSKINMLHNKFCYGHKPYMYKINKIQSIDIDDEYDLEIARIIYDKLIIKKE</sequence>
<name>A0A5C8FBR4_9SPIR</name>
<dbReference type="PANTHER" id="PTHR21485">
    <property type="entry name" value="HAD SUPERFAMILY MEMBERS CMAS AND KDSC"/>
    <property type="match status" value="1"/>
</dbReference>
<dbReference type="PANTHER" id="PTHR21485:SF6">
    <property type="entry name" value="N-ACYLNEURAMINATE CYTIDYLYLTRANSFERASE-RELATED"/>
    <property type="match status" value="1"/>
</dbReference>
<reference evidence="1 2" key="1">
    <citation type="journal article" date="1992" name="Lakartidningen">
        <title>[Penicillin V and not amoxicillin is the first choice preparation in acute otitis].</title>
        <authorList>
            <person name="Kamme C."/>
            <person name="Lundgren K."/>
            <person name="Prellner K."/>
        </authorList>
    </citation>
    <scope>NUCLEOTIDE SEQUENCE [LARGE SCALE GENOMIC DNA]</scope>
    <source>
        <strain evidence="1 2">PC3714II</strain>
    </source>
</reference>
<dbReference type="AlphaFoldDB" id="A0A5C8FBR4"/>